<comment type="subcellular location">
    <subcellularLocation>
        <location evidence="1">Cell envelope</location>
    </subcellularLocation>
</comment>
<keyword evidence="4" id="KW-0186">Copper</keyword>
<keyword evidence="5" id="KW-0472">Membrane</keyword>
<reference evidence="7" key="1">
    <citation type="submission" date="2020-05" db="EMBL/GenBank/DDBJ databases">
        <authorList>
            <person name="Chiriac C."/>
            <person name="Salcher M."/>
            <person name="Ghai R."/>
            <person name="Kavagutti S V."/>
        </authorList>
    </citation>
    <scope>NUCLEOTIDE SEQUENCE</scope>
</reference>
<protein>
    <submittedName>
        <fullName evidence="7">Unannotated protein</fullName>
    </submittedName>
</protein>
<dbReference type="EMBL" id="CAEZZQ010000122">
    <property type="protein sequence ID" value="CAB4784989.1"/>
    <property type="molecule type" value="Genomic_DNA"/>
</dbReference>
<evidence type="ECO:0000313" key="7">
    <source>
        <dbReference type="EMBL" id="CAB4784989.1"/>
    </source>
</evidence>
<dbReference type="InterPro" id="IPR014755">
    <property type="entry name" value="Cu-Rt/internalin_Ig-like"/>
</dbReference>
<dbReference type="SUPFAM" id="SSF81296">
    <property type="entry name" value="E set domains"/>
    <property type="match status" value="1"/>
</dbReference>
<proteinExistence type="predicted"/>
<organism evidence="7">
    <name type="scientific">freshwater metagenome</name>
    <dbReference type="NCBI Taxonomy" id="449393"/>
    <lineage>
        <taxon>unclassified sequences</taxon>
        <taxon>metagenomes</taxon>
        <taxon>ecological metagenomes</taxon>
    </lineage>
</organism>
<evidence type="ECO:0000256" key="4">
    <source>
        <dbReference type="ARBA" id="ARBA00023008"/>
    </source>
</evidence>
<feature type="domain" description="CopC" evidence="6">
    <location>
        <begin position="27"/>
        <end position="118"/>
    </location>
</feature>
<keyword evidence="2" id="KW-0479">Metal-binding</keyword>
<gene>
    <name evidence="7" type="ORF">UFOPK2894_01441</name>
</gene>
<evidence type="ECO:0000256" key="2">
    <source>
        <dbReference type="ARBA" id="ARBA00022723"/>
    </source>
</evidence>
<evidence type="ECO:0000256" key="3">
    <source>
        <dbReference type="ARBA" id="ARBA00022729"/>
    </source>
</evidence>
<accession>A0A6J6WM38</accession>
<dbReference type="InterPro" id="IPR007348">
    <property type="entry name" value="CopC_dom"/>
</dbReference>
<dbReference type="Pfam" id="PF04234">
    <property type="entry name" value="CopC"/>
    <property type="match status" value="1"/>
</dbReference>
<evidence type="ECO:0000256" key="5">
    <source>
        <dbReference type="SAM" id="Phobius"/>
    </source>
</evidence>
<dbReference type="GO" id="GO:0005507">
    <property type="term" value="F:copper ion binding"/>
    <property type="evidence" value="ECO:0007669"/>
    <property type="project" value="InterPro"/>
</dbReference>
<dbReference type="InterPro" id="IPR032694">
    <property type="entry name" value="CopC/D"/>
</dbReference>
<dbReference type="GO" id="GO:0042597">
    <property type="term" value="C:periplasmic space"/>
    <property type="evidence" value="ECO:0007669"/>
    <property type="project" value="InterPro"/>
</dbReference>
<dbReference type="GO" id="GO:0046688">
    <property type="term" value="P:response to copper ion"/>
    <property type="evidence" value="ECO:0007669"/>
    <property type="project" value="InterPro"/>
</dbReference>
<dbReference type="GO" id="GO:0005886">
    <property type="term" value="C:plasma membrane"/>
    <property type="evidence" value="ECO:0007669"/>
    <property type="project" value="TreeGrafter"/>
</dbReference>
<sequence length="183" mass="18454">MLRRAGVITSVSVLLLMLGAGSASALALVAIAPTSGAVVTHSPTQVVLTFDGALGEQGNSITVTDASGKRIDDGSLEISGATALVGITTLMSTGVMTVDFQVVGVDGVSLEGSSNFKVAESALATPSATASATPMPVDTLPPLETSTATNSFWSNLKSGGSGILLGVLLLTVLLSRLARRKRR</sequence>
<dbReference type="GO" id="GO:0006825">
    <property type="term" value="P:copper ion transport"/>
    <property type="evidence" value="ECO:0007669"/>
    <property type="project" value="InterPro"/>
</dbReference>
<keyword evidence="5" id="KW-0812">Transmembrane</keyword>
<evidence type="ECO:0000256" key="1">
    <source>
        <dbReference type="ARBA" id="ARBA00004196"/>
    </source>
</evidence>
<name>A0A6J6WM38_9ZZZZ</name>
<dbReference type="PANTHER" id="PTHR34820:SF4">
    <property type="entry name" value="INNER MEMBRANE PROTEIN YEBZ"/>
    <property type="match status" value="1"/>
</dbReference>
<dbReference type="GO" id="GO:0030313">
    <property type="term" value="C:cell envelope"/>
    <property type="evidence" value="ECO:0007669"/>
    <property type="project" value="UniProtKB-SubCell"/>
</dbReference>
<dbReference type="InterPro" id="IPR014756">
    <property type="entry name" value="Ig_E-set"/>
</dbReference>
<evidence type="ECO:0000259" key="6">
    <source>
        <dbReference type="Pfam" id="PF04234"/>
    </source>
</evidence>
<keyword evidence="3" id="KW-0732">Signal</keyword>
<feature type="transmembrane region" description="Helical" evidence="5">
    <location>
        <begin position="159"/>
        <end position="178"/>
    </location>
</feature>
<keyword evidence="5" id="KW-1133">Transmembrane helix</keyword>
<dbReference type="AlphaFoldDB" id="A0A6J6WM38"/>
<dbReference type="Gene3D" id="2.60.40.1220">
    <property type="match status" value="1"/>
</dbReference>
<dbReference type="PANTHER" id="PTHR34820">
    <property type="entry name" value="INNER MEMBRANE PROTEIN YEBZ"/>
    <property type="match status" value="1"/>
</dbReference>